<dbReference type="PANTHER" id="PTHR40112:SF1">
    <property type="entry name" value="H2HPP ISOMERASE"/>
    <property type="match status" value="1"/>
</dbReference>
<dbReference type="InterPro" id="IPR013096">
    <property type="entry name" value="Cupin_2"/>
</dbReference>
<protein>
    <submittedName>
        <fullName evidence="2">Cupin domain-containing protein</fullName>
    </submittedName>
</protein>
<accession>A0ABR9T862</accession>
<evidence type="ECO:0000313" key="2">
    <source>
        <dbReference type="EMBL" id="MBE8721074.1"/>
    </source>
</evidence>
<reference evidence="2 3" key="1">
    <citation type="submission" date="2018-02" db="EMBL/GenBank/DDBJ databases">
        <title>Sphingobacterium KA21.</title>
        <authorList>
            <person name="Vasarhelyi B.M."/>
            <person name="Deshmukh S."/>
            <person name="Balint B."/>
            <person name="Kukolya J."/>
        </authorList>
    </citation>
    <scope>NUCLEOTIDE SEQUENCE [LARGE SCALE GENOMIC DNA]</scope>
    <source>
        <strain evidence="2 3">Ka21</strain>
    </source>
</reference>
<dbReference type="InterPro" id="IPR052535">
    <property type="entry name" value="Bacilysin_H2HPP_isomerase"/>
</dbReference>
<evidence type="ECO:0000259" key="1">
    <source>
        <dbReference type="Pfam" id="PF07883"/>
    </source>
</evidence>
<dbReference type="RefSeq" id="WP_196938306.1">
    <property type="nucleotide sequence ID" value="NZ_MU158689.1"/>
</dbReference>
<proteinExistence type="predicted"/>
<sequence length="112" mass="12559">MNNQREVFLKDDLKEWQDLGNGVQRKVLGYTSEMMLVKVRFETGAVGELHHHPHVQSSYVSSGKFKYSIDGKDQILSEGDACVVPSNLVHGCICLEAGELIDSFTPFRADFL</sequence>
<evidence type="ECO:0000313" key="3">
    <source>
        <dbReference type="Proteomes" id="UP000618319"/>
    </source>
</evidence>
<feature type="domain" description="Cupin type-2" evidence="1">
    <location>
        <begin position="39"/>
        <end position="96"/>
    </location>
</feature>
<name>A0ABR9T862_9SPHI</name>
<dbReference type="PIRSF" id="PIRSF029883">
    <property type="entry name" value="KdgF"/>
    <property type="match status" value="1"/>
</dbReference>
<gene>
    <name evidence="2" type="ORF">C4F40_10095</name>
</gene>
<dbReference type="PANTHER" id="PTHR40112">
    <property type="entry name" value="H2HPP ISOMERASE"/>
    <property type="match status" value="1"/>
</dbReference>
<dbReference type="Proteomes" id="UP000618319">
    <property type="component" value="Unassembled WGS sequence"/>
</dbReference>
<dbReference type="EMBL" id="PSKQ01000019">
    <property type="protein sequence ID" value="MBE8721074.1"/>
    <property type="molecule type" value="Genomic_DNA"/>
</dbReference>
<keyword evidence="3" id="KW-1185">Reference proteome</keyword>
<dbReference type="InterPro" id="IPR014710">
    <property type="entry name" value="RmlC-like_jellyroll"/>
</dbReference>
<dbReference type="InterPro" id="IPR011051">
    <property type="entry name" value="RmlC_Cupin_sf"/>
</dbReference>
<organism evidence="2 3">
    <name type="scientific">Sphingobacterium pedocola</name>
    <dbReference type="NCBI Taxonomy" id="2082722"/>
    <lineage>
        <taxon>Bacteria</taxon>
        <taxon>Pseudomonadati</taxon>
        <taxon>Bacteroidota</taxon>
        <taxon>Sphingobacteriia</taxon>
        <taxon>Sphingobacteriales</taxon>
        <taxon>Sphingobacteriaceae</taxon>
        <taxon>Sphingobacterium</taxon>
    </lineage>
</organism>
<dbReference type="Pfam" id="PF07883">
    <property type="entry name" value="Cupin_2"/>
    <property type="match status" value="1"/>
</dbReference>
<dbReference type="InterPro" id="IPR025499">
    <property type="entry name" value="KdgF"/>
</dbReference>
<dbReference type="CDD" id="cd02238">
    <property type="entry name" value="cupin_KdgF"/>
    <property type="match status" value="1"/>
</dbReference>
<dbReference type="SUPFAM" id="SSF51182">
    <property type="entry name" value="RmlC-like cupins"/>
    <property type="match status" value="1"/>
</dbReference>
<comment type="caution">
    <text evidence="2">The sequence shown here is derived from an EMBL/GenBank/DDBJ whole genome shotgun (WGS) entry which is preliminary data.</text>
</comment>
<dbReference type="Gene3D" id="2.60.120.10">
    <property type="entry name" value="Jelly Rolls"/>
    <property type="match status" value="1"/>
</dbReference>